<dbReference type="AlphaFoldDB" id="A0A3S1IU28"/>
<dbReference type="Pfam" id="PF12833">
    <property type="entry name" value="HTH_18"/>
    <property type="match status" value="1"/>
</dbReference>
<dbReference type="SUPFAM" id="SSF46689">
    <property type="entry name" value="Homeodomain-like"/>
    <property type="match status" value="2"/>
</dbReference>
<dbReference type="InterPro" id="IPR018060">
    <property type="entry name" value="HTH_AraC"/>
</dbReference>
<evidence type="ECO:0000313" key="6">
    <source>
        <dbReference type="Proteomes" id="UP000271624"/>
    </source>
</evidence>
<dbReference type="OrthoDB" id="516605at2"/>
<sequence>MLDKSLVAVDVTQEQTILNALPLAPIISSAAKGWNKIYVAYHRQPAWETPELSFAQHNVVIYTGQPVQGKRYSEGHSLEGTYTSGKIGIYPATILQRIFWSDEAEFVQLCISPQTLLYFVNEELNTHSIELAPQFAIDDSLVYGIGLALKTELEVKNTSNNLYLESAITLLSIHLLKHYTNTNTVWRQNTGGLSPSKLQSVLDYIHTYFDRDLGLVELAALVQLSPNYFVQLFKQSTGVTPYQYVLNYRIKTAKHLLAQSKLSISQIAQNVGFFDQSRLTKLFRQHVGVTPKQYRNQI</sequence>
<dbReference type="InterPro" id="IPR050204">
    <property type="entry name" value="AraC_XylS_family_regulators"/>
</dbReference>
<proteinExistence type="predicted"/>
<dbReference type="Gene3D" id="1.10.10.60">
    <property type="entry name" value="Homeodomain-like"/>
    <property type="match status" value="2"/>
</dbReference>
<dbReference type="SMART" id="SM00342">
    <property type="entry name" value="HTH_ARAC"/>
    <property type="match status" value="1"/>
</dbReference>
<dbReference type="EMBL" id="RSCL01000016">
    <property type="protein sequence ID" value="RUT02433.1"/>
    <property type="molecule type" value="Genomic_DNA"/>
</dbReference>
<dbReference type="PRINTS" id="PR00032">
    <property type="entry name" value="HTHARAC"/>
</dbReference>
<reference evidence="5" key="1">
    <citation type="submission" date="2018-12" db="EMBL/GenBank/DDBJ databases">
        <authorList>
            <person name="Will S."/>
            <person name="Neumann-Schaal M."/>
            <person name="Henke P."/>
        </authorList>
    </citation>
    <scope>NUCLEOTIDE SEQUENCE</scope>
    <source>
        <strain evidence="5">PCC 7102</strain>
    </source>
</reference>
<evidence type="ECO:0000256" key="3">
    <source>
        <dbReference type="ARBA" id="ARBA00023163"/>
    </source>
</evidence>
<organism evidence="5 6">
    <name type="scientific">Dulcicalothrix desertica PCC 7102</name>
    <dbReference type="NCBI Taxonomy" id="232991"/>
    <lineage>
        <taxon>Bacteria</taxon>
        <taxon>Bacillati</taxon>
        <taxon>Cyanobacteriota</taxon>
        <taxon>Cyanophyceae</taxon>
        <taxon>Nostocales</taxon>
        <taxon>Calotrichaceae</taxon>
        <taxon>Dulcicalothrix</taxon>
    </lineage>
</organism>
<keyword evidence="3" id="KW-0804">Transcription</keyword>
<evidence type="ECO:0000259" key="4">
    <source>
        <dbReference type="PROSITE" id="PS01124"/>
    </source>
</evidence>
<feature type="domain" description="HTH araC/xylS-type" evidence="4">
    <location>
        <begin position="199"/>
        <end position="297"/>
    </location>
</feature>
<dbReference type="GO" id="GO:0003700">
    <property type="term" value="F:DNA-binding transcription factor activity"/>
    <property type="evidence" value="ECO:0007669"/>
    <property type="project" value="InterPro"/>
</dbReference>
<reference evidence="5" key="2">
    <citation type="journal article" date="2019" name="Genome Biol. Evol.">
        <title>Day and night: Metabolic profiles and evolutionary relationships of six axenic non-marine cyanobacteria.</title>
        <authorList>
            <person name="Will S.E."/>
            <person name="Henke P."/>
            <person name="Boedeker C."/>
            <person name="Huang S."/>
            <person name="Brinkmann H."/>
            <person name="Rohde M."/>
            <person name="Jarek M."/>
            <person name="Friedl T."/>
            <person name="Seufert S."/>
            <person name="Schumacher M."/>
            <person name="Overmann J."/>
            <person name="Neumann-Schaal M."/>
            <person name="Petersen J."/>
        </authorList>
    </citation>
    <scope>NUCLEOTIDE SEQUENCE [LARGE SCALE GENOMIC DNA]</scope>
    <source>
        <strain evidence="5">PCC 7102</strain>
    </source>
</reference>
<dbReference type="Proteomes" id="UP000271624">
    <property type="component" value="Unassembled WGS sequence"/>
</dbReference>
<dbReference type="InterPro" id="IPR018062">
    <property type="entry name" value="HTH_AraC-typ_CS"/>
</dbReference>
<comment type="caution">
    <text evidence="5">The sequence shown here is derived from an EMBL/GenBank/DDBJ whole genome shotgun (WGS) entry which is preliminary data.</text>
</comment>
<protein>
    <submittedName>
        <fullName evidence="5">AraC family transcriptional regulator</fullName>
    </submittedName>
</protein>
<keyword evidence="6" id="KW-1185">Reference proteome</keyword>
<name>A0A3S1IU28_9CYAN</name>
<dbReference type="InterPro" id="IPR009057">
    <property type="entry name" value="Homeodomain-like_sf"/>
</dbReference>
<accession>A0A3S1IU28</accession>
<dbReference type="InterPro" id="IPR020449">
    <property type="entry name" value="Tscrpt_reg_AraC-type_HTH"/>
</dbReference>
<dbReference type="RefSeq" id="WP_127084147.1">
    <property type="nucleotide sequence ID" value="NZ_RSCL01000016.1"/>
</dbReference>
<dbReference type="PANTHER" id="PTHR46796:SF6">
    <property type="entry name" value="ARAC SUBFAMILY"/>
    <property type="match status" value="1"/>
</dbReference>
<evidence type="ECO:0000313" key="5">
    <source>
        <dbReference type="EMBL" id="RUT02433.1"/>
    </source>
</evidence>
<dbReference type="PROSITE" id="PS01124">
    <property type="entry name" value="HTH_ARAC_FAMILY_2"/>
    <property type="match status" value="1"/>
</dbReference>
<dbReference type="PROSITE" id="PS00041">
    <property type="entry name" value="HTH_ARAC_FAMILY_1"/>
    <property type="match status" value="1"/>
</dbReference>
<keyword evidence="2" id="KW-0238">DNA-binding</keyword>
<evidence type="ECO:0000256" key="2">
    <source>
        <dbReference type="ARBA" id="ARBA00023125"/>
    </source>
</evidence>
<dbReference type="PANTHER" id="PTHR46796">
    <property type="entry name" value="HTH-TYPE TRANSCRIPTIONAL ACTIVATOR RHAS-RELATED"/>
    <property type="match status" value="1"/>
</dbReference>
<dbReference type="GO" id="GO:0043565">
    <property type="term" value="F:sequence-specific DNA binding"/>
    <property type="evidence" value="ECO:0007669"/>
    <property type="project" value="InterPro"/>
</dbReference>
<evidence type="ECO:0000256" key="1">
    <source>
        <dbReference type="ARBA" id="ARBA00023015"/>
    </source>
</evidence>
<keyword evidence="1" id="KW-0805">Transcription regulation</keyword>
<gene>
    <name evidence="5" type="ORF">DSM106972_059110</name>
</gene>